<evidence type="ECO:0000256" key="4">
    <source>
        <dbReference type="ARBA" id="ARBA00022692"/>
    </source>
</evidence>
<protein>
    <recommendedName>
        <fullName evidence="10">Major facilitator superfamily (MFS) profile domain-containing protein</fullName>
    </recommendedName>
</protein>
<evidence type="ECO:0000313" key="8">
    <source>
        <dbReference type="EMBL" id="EYF00660.1"/>
    </source>
</evidence>
<keyword evidence="2" id="KW-0813">Transport</keyword>
<evidence type="ECO:0000256" key="2">
    <source>
        <dbReference type="ARBA" id="ARBA00022448"/>
    </source>
</evidence>
<evidence type="ECO:0000256" key="7">
    <source>
        <dbReference type="SAM" id="Phobius"/>
    </source>
</evidence>
<feature type="transmembrane region" description="Helical" evidence="7">
    <location>
        <begin position="424"/>
        <end position="442"/>
    </location>
</feature>
<evidence type="ECO:0000256" key="6">
    <source>
        <dbReference type="ARBA" id="ARBA00023136"/>
    </source>
</evidence>
<feature type="transmembrane region" description="Helical" evidence="7">
    <location>
        <begin position="144"/>
        <end position="164"/>
    </location>
</feature>
<dbReference type="GO" id="GO:0005886">
    <property type="term" value="C:plasma membrane"/>
    <property type="evidence" value="ECO:0007669"/>
    <property type="project" value="UniProtKB-SubCell"/>
</dbReference>
<evidence type="ECO:0000256" key="5">
    <source>
        <dbReference type="ARBA" id="ARBA00022989"/>
    </source>
</evidence>
<dbReference type="InterPro" id="IPR036259">
    <property type="entry name" value="MFS_trans_sf"/>
</dbReference>
<dbReference type="STRING" id="1192034.CAP_0351"/>
<evidence type="ECO:0000256" key="1">
    <source>
        <dbReference type="ARBA" id="ARBA00004651"/>
    </source>
</evidence>
<feature type="transmembrane region" description="Helical" evidence="7">
    <location>
        <begin position="218"/>
        <end position="239"/>
    </location>
</feature>
<comment type="caution">
    <text evidence="8">The sequence shown here is derived from an EMBL/GenBank/DDBJ whole genome shotgun (WGS) entry which is preliminary data.</text>
</comment>
<feature type="transmembrane region" description="Helical" evidence="7">
    <location>
        <begin position="571"/>
        <end position="590"/>
    </location>
</feature>
<dbReference type="Gene3D" id="1.20.1250.20">
    <property type="entry name" value="MFS general substrate transporter like domains"/>
    <property type="match status" value="1"/>
</dbReference>
<feature type="transmembrane region" description="Helical" evidence="7">
    <location>
        <begin position="251"/>
        <end position="270"/>
    </location>
</feature>
<dbReference type="Proteomes" id="UP000019678">
    <property type="component" value="Unassembled WGS sequence"/>
</dbReference>
<dbReference type="AlphaFoldDB" id="A0A017SVN3"/>
<keyword evidence="5 7" id="KW-1133">Transmembrane helix</keyword>
<feature type="transmembrane region" description="Helical" evidence="7">
    <location>
        <begin position="358"/>
        <end position="377"/>
    </location>
</feature>
<name>A0A017SVN3_9BACT</name>
<dbReference type="GO" id="GO:0022857">
    <property type="term" value="F:transmembrane transporter activity"/>
    <property type="evidence" value="ECO:0007669"/>
    <property type="project" value="InterPro"/>
</dbReference>
<feature type="transmembrane region" description="Helical" evidence="7">
    <location>
        <begin position="454"/>
        <end position="473"/>
    </location>
</feature>
<evidence type="ECO:0000313" key="9">
    <source>
        <dbReference type="Proteomes" id="UP000019678"/>
    </source>
</evidence>
<comment type="subcellular location">
    <subcellularLocation>
        <location evidence="1">Cell membrane</location>
        <topology evidence="1">Multi-pass membrane protein</topology>
    </subcellularLocation>
</comment>
<dbReference type="eggNOG" id="COG3104">
    <property type="taxonomic scope" value="Bacteria"/>
</dbReference>
<feature type="transmembrane region" description="Helical" evidence="7">
    <location>
        <begin position="107"/>
        <end position="132"/>
    </location>
</feature>
<keyword evidence="3" id="KW-1003">Cell membrane</keyword>
<accession>A0A017SVN3</accession>
<sequence length="597" mass="60945">MVNQGASRNEPQPQGFALLLLLQGGTQAVLAALNMQFSITLISVFRLPTGNFAAVFGALSLMQGGAPMLGGYLADRVMNPRKVMLAGGALATLGATVMCLGERTTLIVGMVMCAVGGALIKPCLLVLLGSLYRQGDARRDSGFTWMYTVALGAWALVASLAAVLRAAAGWWVVSLGAAFGMLAVTVVAAVSQSSLPAEGYVAGAAGVPRARLTSRDGLHVALTTLGFAAVVALVMTVLGVEGEHPASVSRAWGAAAVLVAAAVMIGMERARRGSLAEARGASGVVMWQRLTVLLALAPVLMAGSLAGAVLDTWEMLARLDHTELAIGQGTVALFVAVAGVVLALVWRRVDASERRPSAVMKIVAGLLVAMVGAGMRVTSNGNLWPVGVLLASNLLMDLSHLIMNPVGQALVTKLAPARSMTMAMAAWMSMPLVASALAGLLLDAVLGTSAPEPWKVAVIAAGLGLCGALLVALRSTLKRWMHGAEEPPLLQGAGYLYRGDGAQGGEGGAGGAPARWDVAQGAAPSAAPMENVLPEPAEVHAKQMLVGAAWGIGGVVVTGVSLLSAEGGGSYVVAYGAIVYGLVTFIRGLAGWSKEKP</sequence>
<dbReference type="InterPro" id="IPR050171">
    <property type="entry name" value="MFS_Transporters"/>
</dbReference>
<feature type="transmembrane region" description="Helical" evidence="7">
    <location>
        <begin position="170"/>
        <end position="190"/>
    </location>
</feature>
<evidence type="ECO:0000256" key="3">
    <source>
        <dbReference type="ARBA" id="ARBA00022475"/>
    </source>
</evidence>
<keyword evidence="4 7" id="KW-0812">Transmembrane</keyword>
<evidence type="ECO:0008006" key="10">
    <source>
        <dbReference type="Google" id="ProtNLM"/>
    </source>
</evidence>
<dbReference type="EMBL" id="ASRX01000102">
    <property type="protein sequence ID" value="EYF00660.1"/>
    <property type="molecule type" value="Genomic_DNA"/>
</dbReference>
<dbReference type="PANTHER" id="PTHR23517:SF15">
    <property type="entry name" value="PROTON-DEPENDENT OLIGOPEPTIDE FAMILY TRANSPORT PROTEIN"/>
    <property type="match status" value="1"/>
</dbReference>
<reference evidence="8 9" key="1">
    <citation type="submission" date="2013-05" db="EMBL/GenBank/DDBJ databases">
        <title>Genome assembly of Chondromyces apiculatus DSM 436.</title>
        <authorList>
            <person name="Sharma G."/>
            <person name="Khatri I."/>
            <person name="Kaur C."/>
            <person name="Mayilraj S."/>
            <person name="Subramanian S."/>
        </authorList>
    </citation>
    <scope>NUCLEOTIDE SEQUENCE [LARGE SCALE GENOMIC DNA]</scope>
    <source>
        <strain evidence="8 9">DSM 436</strain>
    </source>
</reference>
<dbReference type="InterPro" id="IPR000109">
    <property type="entry name" value="POT_fam"/>
</dbReference>
<keyword evidence="6 7" id="KW-0472">Membrane</keyword>
<organism evidence="8 9">
    <name type="scientific">Chondromyces apiculatus DSM 436</name>
    <dbReference type="NCBI Taxonomy" id="1192034"/>
    <lineage>
        <taxon>Bacteria</taxon>
        <taxon>Pseudomonadati</taxon>
        <taxon>Myxococcota</taxon>
        <taxon>Polyangia</taxon>
        <taxon>Polyangiales</taxon>
        <taxon>Polyangiaceae</taxon>
        <taxon>Chondromyces</taxon>
    </lineage>
</organism>
<keyword evidence="9" id="KW-1185">Reference proteome</keyword>
<feature type="transmembrane region" description="Helical" evidence="7">
    <location>
        <begin position="290"/>
        <end position="310"/>
    </location>
</feature>
<feature type="transmembrane region" description="Helical" evidence="7">
    <location>
        <begin position="544"/>
        <end position="565"/>
    </location>
</feature>
<dbReference type="Pfam" id="PF00854">
    <property type="entry name" value="PTR2"/>
    <property type="match status" value="1"/>
</dbReference>
<feature type="transmembrane region" description="Helical" evidence="7">
    <location>
        <begin position="383"/>
        <end position="403"/>
    </location>
</feature>
<feature type="transmembrane region" description="Helical" evidence="7">
    <location>
        <begin position="52"/>
        <end position="74"/>
    </location>
</feature>
<dbReference type="SUPFAM" id="SSF103473">
    <property type="entry name" value="MFS general substrate transporter"/>
    <property type="match status" value="1"/>
</dbReference>
<gene>
    <name evidence="8" type="ORF">CAP_0351</name>
</gene>
<dbReference type="PANTHER" id="PTHR23517">
    <property type="entry name" value="RESISTANCE PROTEIN MDTM, PUTATIVE-RELATED-RELATED"/>
    <property type="match status" value="1"/>
</dbReference>
<feature type="transmembrane region" description="Helical" evidence="7">
    <location>
        <begin position="325"/>
        <end position="346"/>
    </location>
</feature>
<proteinExistence type="predicted"/>
<feature type="transmembrane region" description="Helical" evidence="7">
    <location>
        <begin position="83"/>
        <end position="101"/>
    </location>
</feature>